<organism evidence="2 3">
    <name type="scientific">Glossina palpalis gambiensis</name>
    <dbReference type="NCBI Taxonomy" id="67801"/>
    <lineage>
        <taxon>Eukaryota</taxon>
        <taxon>Metazoa</taxon>
        <taxon>Ecdysozoa</taxon>
        <taxon>Arthropoda</taxon>
        <taxon>Hexapoda</taxon>
        <taxon>Insecta</taxon>
        <taxon>Pterygota</taxon>
        <taxon>Neoptera</taxon>
        <taxon>Endopterygota</taxon>
        <taxon>Diptera</taxon>
        <taxon>Brachycera</taxon>
        <taxon>Muscomorpha</taxon>
        <taxon>Hippoboscoidea</taxon>
        <taxon>Glossinidae</taxon>
        <taxon>Glossina</taxon>
    </lineage>
</organism>
<name>A0A1B0B9U9_9MUSC</name>
<dbReference type="Pfam" id="PF07707">
    <property type="entry name" value="BACK"/>
    <property type="match status" value="1"/>
</dbReference>
<proteinExistence type="predicted"/>
<evidence type="ECO:0000313" key="3">
    <source>
        <dbReference type="Proteomes" id="UP000092460"/>
    </source>
</evidence>
<evidence type="ECO:0000259" key="1">
    <source>
        <dbReference type="Pfam" id="PF07707"/>
    </source>
</evidence>
<reference evidence="2" key="2">
    <citation type="submission" date="2020-05" db="UniProtKB">
        <authorList>
            <consortium name="EnsemblMetazoa"/>
        </authorList>
    </citation>
    <scope>IDENTIFICATION</scope>
    <source>
        <strain evidence="2">IAEA</strain>
    </source>
</reference>
<dbReference type="EnsemblMetazoa" id="GPPI023389-RA">
    <property type="protein sequence ID" value="GPPI023389-PA"/>
    <property type="gene ID" value="GPPI023389"/>
</dbReference>
<dbReference type="VEuPathDB" id="VectorBase:GPPI023389"/>
<dbReference type="InterPro" id="IPR011705">
    <property type="entry name" value="BACK"/>
</dbReference>
<dbReference type="Proteomes" id="UP000092460">
    <property type="component" value="Unassembled WGS sequence"/>
</dbReference>
<evidence type="ECO:0000313" key="2">
    <source>
        <dbReference type="EnsemblMetazoa" id="GPPI023389-PA"/>
    </source>
</evidence>
<dbReference type="Gene3D" id="1.25.40.420">
    <property type="match status" value="1"/>
</dbReference>
<reference evidence="3" key="1">
    <citation type="submission" date="2015-01" db="EMBL/GenBank/DDBJ databases">
        <authorList>
            <person name="Aksoy S."/>
            <person name="Warren W."/>
            <person name="Wilson R.K."/>
        </authorList>
    </citation>
    <scope>NUCLEOTIDE SEQUENCE [LARGE SCALE GENOMIC DNA]</scope>
    <source>
        <strain evidence="3">IAEA</strain>
    </source>
</reference>
<feature type="domain" description="BACK" evidence="1">
    <location>
        <begin position="29"/>
        <end position="66"/>
    </location>
</feature>
<dbReference type="EMBL" id="JXJN01010583">
    <property type="status" value="NOT_ANNOTATED_CDS"/>
    <property type="molecule type" value="Genomic_DNA"/>
</dbReference>
<accession>A0A1B0B9U9</accession>
<keyword evidence="3" id="KW-1185">Reference proteome</keyword>
<sequence>MMKFLQMCSTYHYLLSFRNTLLHGAYPMKDDVLAAQFEDNVYKAVLNWVKFDLHNRKAHFAHLKRHLLNLILREEQQSIEFLIEGLSYQSAPADERKYLSARVTADNAFSCNVYDISGKKLNDCHGFKKVEHCLGFVLTMIFTHQLSMTSHINYESCNHETNKWRSCAHLSTESKYFNTRTALRGNSTNALAHTCDFFNRCFRFDPREGHYYTLKDLRETSSGHELVSYRFISQGNAASASMHDRTRISMWSERYGFSEVTVTDNIYTLGHGVLLNE</sequence>
<dbReference type="AlphaFoldDB" id="A0A1B0B9U9"/>
<protein>
    <recommendedName>
        <fullName evidence="1">BACK domain-containing protein</fullName>
    </recommendedName>
</protein>